<sequence>MAKQVLLIHQSLMKKLLDFLPCNSQFFDESDDHNIIQESDSTKVEELNVMPRYKISDIPLWDILPGSGSGLMKERSVIHRNYCCYDGRVRVGRGTNSKVEKKKCPRCSRWCKYYATKSTSIVMCPSCGKKFDPKSNLSSSEHKRAIGSCLRRQKQDHRTVSLQVRETHSLNSERV</sequence>
<protein>
    <submittedName>
        <fullName evidence="1">Uncharacterized protein</fullName>
    </submittedName>
</protein>
<evidence type="ECO:0000313" key="2">
    <source>
        <dbReference type="Proteomes" id="UP000823775"/>
    </source>
</evidence>
<dbReference type="EMBL" id="JACEIK010000925">
    <property type="protein sequence ID" value="MCD7463912.1"/>
    <property type="molecule type" value="Genomic_DNA"/>
</dbReference>
<evidence type="ECO:0000313" key="1">
    <source>
        <dbReference type="EMBL" id="MCD7463912.1"/>
    </source>
</evidence>
<name>A0ABS8SXY6_DATST</name>
<accession>A0ABS8SXY6</accession>
<organism evidence="1 2">
    <name type="scientific">Datura stramonium</name>
    <name type="common">Jimsonweed</name>
    <name type="synonym">Common thornapple</name>
    <dbReference type="NCBI Taxonomy" id="4076"/>
    <lineage>
        <taxon>Eukaryota</taxon>
        <taxon>Viridiplantae</taxon>
        <taxon>Streptophyta</taxon>
        <taxon>Embryophyta</taxon>
        <taxon>Tracheophyta</taxon>
        <taxon>Spermatophyta</taxon>
        <taxon>Magnoliopsida</taxon>
        <taxon>eudicotyledons</taxon>
        <taxon>Gunneridae</taxon>
        <taxon>Pentapetalae</taxon>
        <taxon>asterids</taxon>
        <taxon>lamiids</taxon>
        <taxon>Solanales</taxon>
        <taxon>Solanaceae</taxon>
        <taxon>Solanoideae</taxon>
        <taxon>Datureae</taxon>
        <taxon>Datura</taxon>
    </lineage>
</organism>
<comment type="caution">
    <text evidence="1">The sequence shown here is derived from an EMBL/GenBank/DDBJ whole genome shotgun (WGS) entry which is preliminary data.</text>
</comment>
<reference evidence="1 2" key="1">
    <citation type="journal article" date="2021" name="BMC Genomics">
        <title>Datura genome reveals duplications of psychoactive alkaloid biosynthetic genes and high mutation rate following tissue culture.</title>
        <authorList>
            <person name="Rajewski A."/>
            <person name="Carter-House D."/>
            <person name="Stajich J."/>
            <person name="Litt A."/>
        </authorList>
    </citation>
    <scope>NUCLEOTIDE SEQUENCE [LARGE SCALE GENOMIC DNA]</scope>
    <source>
        <strain evidence="1">AR-01</strain>
    </source>
</reference>
<keyword evidence="2" id="KW-1185">Reference proteome</keyword>
<gene>
    <name evidence="1" type="ORF">HAX54_051689</name>
</gene>
<proteinExistence type="predicted"/>
<dbReference type="Proteomes" id="UP000823775">
    <property type="component" value="Unassembled WGS sequence"/>
</dbReference>